<evidence type="ECO:0000256" key="1">
    <source>
        <dbReference type="SAM" id="MobiDB-lite"/>
    </source>
</evidence>
<dbReference type="RefSeq" id="WP_232061773.1">
    <property type="nucleotide sequence ID" value="NZ_AP022314.1"/>
</dbReference>
<accession>A0AAD1H2A6</accession>
<dbReference type="EMBL" id="AP022314">
    <property type="protein sequence ID" value="BBU22169.1"/>
    <property type="molecule type" value="Genomic_DNA"/>
</dbReference>
<evidence type="ECO:0000313" key="2">
    <source>
        <dbReference type="EMBL" id="BBU22169.1"/>
    </source>
</evidence>
<dbReference type="Proteomes" id="UP000464624">
    <property type="component" value="Chromosome"/>
</dbReference>
<proteinExistence type="predicted"/>
<organism evidence="2 3">
    <name type="scientific">Mycobacterium xenopi</name>
    <dbReference type="NCBI Taxonomy" id="1789"/>
    <lineage>
        <taxon>Bacteria</taxon>
        <taxon>Bacillati</taxon>
        <taxon>Actinomycetota</taxon>
        <taxon>Actinomycetes</taxon>
        <taxon>Mycobacteriales</taxon>
        <taxon>Mycobacteriaceae</taxon>
        <taxon>Mycobacterium</taxon>
    </lineage>
</organism>
<dbReference type="KEGG" id="mxe:MYXE_19590"/>
<reference evidence="2 3" key="1">
    <citation type="submission" date="2019-12" db="EMBL/GenBank/DDBJ databases">
        <title>Complete genome sequence of Mycolicibacterium xenopi str. JCM15661T.</title>
        <authorList>
            <person name="Yoshida M."/>
            <person name="Fukano H."/>
            <person name="Asakura T."/>
            <person name="Hoshino Y."/>
        </authorList>
    </citation>
    <scope>NUCLEOTIDE SEQUENCE [LARGE SCALE GENOMIC DNA]</scope>
    <source>
        <strain evidence="2 3">JCM 15661T</strain>
    </source>
</reference>
<protein>
    <submittedName>
        <fullName evidence="2">Uncharacterized protein</fullName>
    </submittedName>
</protein>
<feature type="region of interest" description="Disordered" evidence="1">
    <location>
        <begin position="74"/>
        <end position="94"/>
    </location>
</feature>
<name>A0AAD1H2A6_MYCXE</name>
<evidence type="ECO:0000313" key="3">
    <source>
        <dbReference type="Proteomes" id="UP000464624"/>
    </source>
</evidence>
<dbReference type="AlphaFoldDB" id="A0AAD1H2A6"/>
<sequence length="94" mass="10074">MTWPKTADGQYYQFDGQILIPVDPSTGVSMLILRPQGGIAVGVPPIEKGDPGVHAEIDEAIDFTALAWDDPTPDSASFTTITPPRPTPHRVCTS</sequence>
<gene>
    <name evidence="2" type="ORF">MYXE_19590</name>
</gene>